<accession>A0A2H1X309</accession>
<dbReference type="EMBL" id="ODYU01013054">
    <property type="protein sequence ID" value="SOQ59711.1"/>
    <property type="molecule type" value="Genomic_DNA"/>
</dbReference>
<name>A0A2H1X309_SPOFR</name>
<evidence type="ECO:0000313" key="1">
    <source>
        <dbReference type="EMBL" id="SOQ59711.1"/>
    </source>
</evidence>
<dbReference type="AlphaFoldDB" id="A0A2H1X309"/>
<protein>
    <submittedName>
        <fullName evidence="1">SFRICE_018676</fullName>
    </submittedName>
</protein>
<sequence length="105" mass="12102">MHLQVCTPFCLLAYKTQSVIPLVPHPKVNAQPKPMERWRRVNHGLKFAMQGGTQLGPPHRVERLGETFVPFQVFSEYIQGLSTTTYRVSRAWARRALRINISQTE</sequence>
<reference evidence="1" key="1">
    <citation type="submission" date="2016-07" db="EMBL/GenBank/DDBJ databases">
        <authorList>
            <person name="Bretaudeau A."/>
        </authorList>
    </citation>
    <scope>NUCLEOTIDE SEQUENCE</scope>
    <source>
        <strain evidence="1">Rice</strain>
        <tissue evidence="1">Whole body</tissue>
    </source>
</reference>
<proteinExistence type="predicted"/>
<gene>
    <name evidence="1" type="ORF">SFRICE_018676</name>
</gene>
<organism evidence="1">
    <name type="scientific">Spodoptera frugiperda</name>
    <name type="common">Fall armyworm</name>
    <dbReference type="NCBI Taxonomy" id="7108"/>
    <lineage>
        <taxon>Eukaryota</taxon>
        <taxon>Metazoa</taxon>
        <taxon>Ecdysozoa</taxon>
        <taxon>Arthropoda</taxon>
        <taxon>Hexapoda</taxon>
        <taxon>Insecta</taxon>
        <taxon>Pterygota</taxon>
        <taxon>Neoptera</taxon>
        <taxon>Endopterygota</taxon>
        <taxon>Lepidoptera</taxon>
        <taxon>Glossata</taxon>
        <taxon>Ditrysia</taxon>
        <taxon>Noctuoidea</taxon>
        <taxon>Noctuidae</taxon>
        <taxon>Amphipyrinae</taxon>
        <taxon>Spodoptera</taxon>
    </lineage>
</organism>